<keyword evidence="1" id="KW-0732">Signal</keyword>
<dbReference type="OrthoDB" id="5989160at2759"/>
<evidence type="ECO:0000313" key="3">
    <source>
        <dbReference type="EMBL" id="ROJ29336.1"/>
    </source>
</evidence>
<feature type="signal peptide" evidence="1">
    <location>
        <begin position="1"/>
        <end position="29"/>
    </location>
</feature>
<dbReference type="EMBL" id="RJVU01062584">
    <property type="protein sequence ID" value="ROJ29336.1"/>
    <property type="molecule type" value="Genomic_DNA"/>
</dbReference>
<dbReference type="Proteomes" id="UP000281406">
    <property type="component" value="Unassembled WGS sequence"/>
</dbReference>
<dbReference type="GO" id="GO:0004930">
    <property type="term" value="F:G protein-coupled receptor activity"/>
    <property type="evidence" value="ECO:0007669"/>
    <property type="project" value="InterPro"/>
</dbReference>
<protein>
    <submittedName>
        <fullName evidence="3">Brain-specific angiogenesis inhibitor 1</fullName>
    </submittedName>
</protein>
<gene>
    <name evidence="3" type="ORF">DPX16_13780</name>
</gene>
<dbReference type="AlphaFoldDB" id="A0A3N0XRZ4"/>
<feature type="chain" id="PRO_5018133550" evidence="1">
    <location>
        <begin position="30"/>
        <end position="248"/>
    </location>
</feature>
<name>A0A3N0XRZ4_ANAGA</name>
<evidence type="ECO:0000313" key="4">
    <source>
        <dbReference type="Proteomes" id="UP000281406"/>
    </source>
</evidence>
<dbReference type="GO" id="GO:0005886">
    <property type="term" value="C:plasma membrane"/>
    <property type="evidence" value="ECO:0007669"/>
    <property type="project" value="InterPro"/>
</dbReference>
<dbReference type="InterPro" id="IPR043838">
    <property type="entry name" value="AGRB_N"/>
</dbReference>
<sequence length="248" mass="27813">MISKFLRNCSSLVLLIPLLQLLRLDMLNAAPSGPESDTCSTLVQSRFFGFFLSSSVFPSTPCSWTLQNPDPRRYTIFIKVTKPTRDCIPRQHRTFQFDSFLETTRTFLGMESFDEVVKLCDASTHVAFLEAGKQFLQIRKGLPRAGAGSRNGDGEFKVEYLVVGKRNPSMAACQMLCQWLEDCLTYSTSNRPCGIMQTPCQCWDQPPPDKETNGCYRDGVYLENCIPVVKEGTADTDTSGNLTVFILL</sequence>
<organism evidence="3 4">
    <name type="scientific">Anabarilius grahami</name>
    <name type="common">Kanglang fish</name>
    <name type="synonym">Barilius grahami</name>
    <dbReference type="NCBI Taxonomy" id="495550"/>
    <lineage>
        <taxon>Eukaryota</taxon>
        <taxon>Metazoa</taxon>
        <taxon>Chordata</taxon>
        <taxon>Craniata</taxon>
        <taxon>Vertebrata</taxon>
        <taxon>Euteleostomi</taxon>
        <taxon>Actinopterygii</taxon>
        <taxon>Neopterygii</taxon>
        <taxon>Teleostei</taxon>
        <taxon>Ostariophysi</taxon>
        <taxon>Cypriniformes</taxon>
        <taxon>Xenocyprididae</taxon>
        <taxon>Xenocypridinae</taxon>
        <taxon>Xenocypridinae incertae sedis</taxon>
        <taxon>Anabarilius</taxon>
    </lineage>
</organism>
<dbReference type="Pfam" id="PF19188">
    <property type="entry name" value="AGRB_N"/>
    <property type="match status" value="1"/>
</dbReference>
<proteinExistence type="predicted"/>
<accession>A0A3N0XRZ4</accession>
<feature type="domain" description="Adhesion G protein-coupled receptor B N-terminal" evidence="2">
    <location>
        <begin position="37"/>
        <end position="206"/>
    </location>
</feature>
<comment type="caution">
    <text evidence="3">The sequence shown here is derived from an EMBL/GenBank/DDBJ whole genome shotgun (WGS) entry which is preliminary data.</text>
</comment>
<keyword evidence="4" id="KW-1185">Reference proteome</keyword>
<evidence type="ECO:0000259" key="2">
    <source>
        <dbReference type="Pfam" id="PF19188"/>
    </source>
</evidence>
<evidence type="ECO:0000256" key="1">
    <source>
        <dbReference type="SAM" id="SignalP"/>
    </source>
</evidence>
<reference evidence="3 4" key="1">
    <citation type="submission" date="2018-10" db="EMBL/GenBank/DDBJ databases">
        <title>Genome assembly for a Yunnan-Guizhou Plateau 3E fish, Anabarilius grahami (Regan), and its evolutionary and genetic applications.</title>
        <authorList>
            <person name="Jiang W."/>
        </authorList>
    </citation>
    <scope>NUCLEOTIDE SEQUENCE [LARGE SCALE GENOMIC DNA]</scope>
    <source>
        <strain evidence="3">AG-KIZ</strain>
        <tissue evidence="3">Muscle</tissue>
    </source>
</reference>